<comment type="caution">
    <text evidence="2">The sequence shown here is derived from an EMBL/GenBank/DDBJ whole genome shotgun (WGS) entry which is preliminary data.</text>
</comment>
<feature type="transmembrane region" description="Helical" evidence="1">
    <location>
        <begin position="403"/>
        <end position="430"/>
    </location>
</feature>
<dbReference type="InterPro" id="IPR004158">
    <property type="entry name" value="DUF247_pln"/>
</dbReference>
<accession>A0A835IP61</accession>
<dbReference type="Proteomes" id="UP000631114">
    <property type="component" value="Unassembled WGS sequence"/>
</dbReference>
<dbReference type="PANTHER" id="PTHR31170">
    <property type="entry name" value="BNAC04G53230D PROTEIN"/>
    <property type="match status" value="1"/>
</dbReference>
<keyword evidence="1" id="KW-1133">Transmembrane helix</keyword>
<protein>
    <submittedName>
        <fullName evidence="2">Uncharacterized protein</fullName>
    </submittedName>
</protein>
<dbReference type="OrthoDB" id="672127at2759"/>
<dbReference type="PANTHER" id="PTHR31170:SF25">
    <property type="entry name" value="BNAA09G04570D PROTEIN"/>
    <property type="match status" value="1"/>
</dbReference>
<evidence type="ECO:0000313" key="2">
    <source>
        <dbReference type="EMBL" id="KAF9621246.1"/>
    </source>
</evidence>
<gene>
    <name evidence="2" type="ORF">IFM89_018331</name>
</gene>
<name>A0A835IP61_9MAGN</name>
<proteinExistence type="predicted"/>
<evidence type="ECO:0000313" key="3">
    <source>
        <dbReference type="Proteomes" id="UP000631114"/>
    </source>
</evidence>
<organism evidence="2 3">
    <name type="scientific">Coptis chinensis</name>
    <dbReference type="NCBI Taxonomy" id="261450"/>
    <lineage>
        <taxon>Eukaryota</taxon>
        <taxon>Viridiplantae</taxon>
        <taxon>Streptophyta</taxon>
        <taxon>Embryophyta</taxon>
        <taxon>Tracheophyta</taxon>
        <taxon>Spermatophyta</taxon>
        <taxon>Magnoliopsida</taxon>
        <taxon>Ranunculales</taxon>
        <taxon>Ranunculaceae</taxon>
        <taxon>Coptidoideae</taxon>
        <taxon>Coptis</taxon>
    </lineage>
</organism>
<dbReference type="AlphaFoldDB" id="A0A835IP61"/>
<dbReference type="EMBL" id="JADFTS010000002">
    <property type="protein sequence ID" value="KAF9621246.1"/>
    <property type="molecule type" value="Genomic_DNA"/>
</dbReference>
<sequence>MARTRIQGCDSDRHLVITMDCMIQTVPPLPKECCIYKVPERLRSVNKECYTPQVVSIGPLHHGQENLMPMEAHKIRYLHLCLQKNSNISLNDCVKLMRGLEEKARTYYNEDHFNCSFSSDKFVKMMLLDGIFILEFFLLGFNTEEENKCDPVFNSKSLFGSVFHDTLLLENQLPYFVLQSLFDLINGEDNQRTTHTFHSLTLHNSGLLLKVAQIDKPTWSNYQVKHFLDLLLGYYLPLEPENPPENTEELIFLPSATELRASGVKFRKSMSNSLLDIQFTNGVLEIPPLHVHESTEYRMRNLIAMEQCNGGSTSYVTDHTIIIDFLINTPDDVALLQSSGIIVNWLGSKEEVSEMFNKLGKGVITGSKPSHYYSLVQNVNGYCKEQWHVWNRILKRDYLDNPWTIISLGAAVFLLVCTCVQAVCSIISVLPKKQHGQ</sequence>
<keyword evidence="1" id="KW-0812">Transmembrane</keyword>
<keyword evidence="3" id="KW-1185">Reference proteome</keyword>
<reference evidence="2 3" key="1">
    <citation type="submission" date="2020-10" db="EMBL/GenBank/DDBJ databases">
        <title>The Coptis chinensis genome and diversification of protoberbering-type alkaloids.</title>
        <authorList>
            <person name="Wang B."/>
            <person name="Shu S."/>
            <person name="Song C."/>
            <person name="Liu Y."/>
        </authorList>
    </citation>
    <scope>NUCLEOTIDE SEQUENCE [LARGE SCALE GENOMIC DNA]</scope>
    <source>
        <strain evidence="2">HL-2020</strain>
        <tissue evidence="2">Leaf</tissue>
    </source>
</reference>
<dbReference type="Pfam" id="PF03140">
    <property type="entry name" value="DUF247"/>
    <property type="match status" value="1"/>
</dbReference>
<keyword evidence="1" id="KW-0472">Membrane</keyword>
<evidence type="ECO:0000256" key="1">
    <source>
        <dbReference type="SAM" id="Phobius"/>
    </source>
</evidence>